<dbReference type="Pfam" id="PF04628">
    <property type="entry name" value="Sedlin_N"/>
    <property type="match status" value="1"/>
</dbReference>
<dbReference type="Gene3D" id="3.30.450.70">
    <property type="match status" value="1"/>
</dbReference>
<keyword evidence="6" id="KW-1185">Reference proteome</keyword>
<comment type="similarity">
    <text evidence="2">Belongs to the TRAPP small subunits family. Sedlin subfamily.</text>
</comment>
<dbReference type="InterPro" id="IPR011012">
    <property type="entry name" value="Longin-like_dom_sf"/>
</dbReference>
<dbReference type="Proteomes" id="UP000826234">
    <property type="component" value="Unassembled WGS sequence"/>
</dbReference>
<dbReference type="InterPro" id="IPR006722">
    <property type="entry name" value="Sedlin"/>
</dbReference>
<gene>
    <name evidence="5" type="ORF">JD844_032411</name>
</gene>
<evidence type="ECO:0000313" key="5">
    <source>
        <dbReference type="EMBL" id="KAH0624695.1"/>
    </source>
</evidence>
<keyword evidence="3" id="KW-0931">ER-Golgi transport</keyword>
<evidence type="ECO:0000256" key="3">
    <source>
        <dbReference type="ARBA" id="ARBA00022892"/>
    </source>
</evidence>
<proteinExistence type="inferred from homology"/>
<organism evidence="5 6">
    <name type="scientific">Phrynosoma platyrhinos</name>
    <name type="common">Desert horned lizard</name>
    <dbReference type="NCBI Taxonomy" id="52577"/>
    <lineage>
        <taxon>Eukaryota</taxon>
        <taxon>Metazoa</taxon>
        <taxon>Chordata</taxon>
        <taxon>Craniata</taxon>
        <taxon>Vertebrata</taxon>
        <taxon>Euteleostomi</taxon>
        <taxon>Lepidosauria</taxon>
        <taxon>Squamata</taxon>
        <taxon>Bifurcata</taxon>
        <taxon>Unidentata</taxon>
        <taxon>Episquamata</taxon>
        <taxon>Toxicofera</taxon>
        <taxon>Iguania</taxon>
        <taxon>Phrynosomatidae</taxon>
        <taxon>Phrynosomatinae</taxon>
        <taxon>Phrynosoma</taxon>
    </lineage>
</organism>
<name>A0ABQ7T5E7_PHRPL</name>
<evidence type="ECO:0000256" key="4">
    <source>
        <dbReference type="SAM" id="MobiDB-lite"/>
    </source>
</evidence>
<evidence type="ECO:0000256" key="2">
    <source>
        <dbReference type="ARBA" id="ARBA00006626"/>
    </source>
</evidence>
<evidence type="ECO:0000313" key="6">
    <source>
        <dbReference type="Proteomes" id="UP000826234"/>
    </source>
</evidence>
<accession>A0ABQ7T5E7</accession>
<evidence type="ECO:0000256" key="1">
    <source>
        <dbReference type="ARBA" id="ARBA00004556"/>
    </source>
</evidence>
<dbReference type="SUPFAM" id="SSF64356">
    <property type="entry name" value="SNARE-like"/>
    <property type="match status" value="1"/>
</dbReference>
<reference evidence="5 6" key="1">
    <citation type="journal article" date="2022" name="Gigascience">
        <title>A chromosome-level genome assembly and annotation of the desert horned lizard, Phrynosoma platyrhinos, provides insight into chromosomal rearrangements among reptiles.</title>
        <authorList>
            <person name="Koochekian N."/>
            <person name="Ascanio A."/>
            <person name="Farleigh K."/>
            <person name="Card D.C."/>
            <person name="Schield D.R."/>
            <person name="Castoe T.A."/>
            <person name="Jezkova T."/>
        </authorList>
    </citation>
    <scope>NUCLEOTIDE SEQUENCE [LARGE SCALE GENOMIC DNA]</scope>
    <source>
        <strain evidence="5">NK-2021</strain>
    </source>
</reference>
<sequence>MTASCSDEAEVSEEEGAEADSKATLSSAQLFKLGPWFAMNPFYEPNSPIRSTAFDRKVLFLGKKHLLS</sequence>
<feature type="region of interest" description="Disordered" evidence="4">
    <location>
        <begin position="1"/>
        <end position="23"/>
    </location>
</feature>
<keyword evidence="3" id="KW-0813">Transport</keyword>
<feature type="compositionally biased region" description="Acidic residues" evidence="4">
    <location>
        <begin position="7"/>
        <end position="18"/>
    </location>
</feature>
<protein>
    <submittedName>
        <fullName evidence="5">Uncharacterized protein</fullName>
    </submittedName>
</protein>
<dbReference type="EMBL" id="JAIPUX010001232">
    <property type="protein sequence ID" value="KAH0624695.1"/>
    <property type="molecule type" value="Genomic_DNA"/>
</dbReference>
<comment type="caution">
    <text evidence="5">The sequence shown here is derived from an EMBL/GenBank/DDBJ whole genome shotgun (WGS) entry which is preliminary data.</text>
</comment>
<comment type="subcellular location">
    <subcellularLocation>
        <location evidence="1">Cytoplasm</location>
        <location evidence="1">Perinuclear region</location>
    </subcellularLocation>
</comment>